<evidence type="ECO:0000313" key="3">
    <source>
        <dbReference type="Proteomes" id="UP001608902"/>
    </source>
</evidence>
<comment type="caution">
    <text evidence="2">The sequence shown here is derived from an EMBL/GenBank/DDBJ whole genome shotgun (WGS) entry which is preliminary data.</text>
</comment>
<dbReference type="Proteomes" id="UP001608902">
    <property type="component" value="Unassembled WGS sequence"/>
</dbReference>
<dbReference type="EMBL" id="JBGFUD010002563">
    <property type="protein sequence ID" value="MFH4977731.1"/>
    <property type="molecule type" value="Genomic_DNA"/>
</dbReference>
<feature type="signal peptide" evidence="1">
    <location>
        <begin position="1"/>
        <end position="24"/>
    </location>
</feature>
<gene>
    <name evidence="2" type="ORF">AB6A40_004440</name>
</gene>
<sequence>MRTRNGILIGFMIFIVCHNYGSSGAVEGWPYNSVQSILSGGLPSPHAILWQKKMSDFRENDHKLALRSMASFKNCYFSPVQCILLENR</sequence>
<accession>A0ABD6EET9</accession>
<dbReference type="AlphaFoldDB" id="A0ABD6EET9"/>
<proteinExistence type="predicted"/>
<keyword evidence="3" id="KW-1185">Reference proteome</keyword>
<feature type="chain" id="PRO_5044842080" evidence="1">
    <location>
        <begin position="25"/>
        <end position="88"/>
    </location>
</feature>
<name>A0ABD6EET9_9BILA</name>
<evidence type="ECO:0000313" key="2">
    <source>
        <dbReference type="EMBL" id="MFH4977731.1"/>
    </source>
</evidence>
<reference evidence="2 3" key="1">
    <citation type="submission" date="2024-08" db="EMBL/GenBank/DDBJ databases">
        <title>Gnathostoma spinigerum genome.</title>
        <authorList>
            <person name="Gonzalez-Bertolin B."/>
            <person name="Monzon S."/>
            <person name="Zaballos A."/>
            <person name="Jimenez P."/>
            <person name="Dekumyoy P."/>
            <person name="Varona S."/>
            <person name="Cuesta I."/>
            <person name="Sumanam S."/>
            <person name="Adisakwattana P."/>
            <person name="Gasser R.B."/>
            <person name="Hernandez-Gonzalez A."/>
            <person name="Young N.D."/>
            <person name="Perteguer M.J."/>
        </authorList>
    </citation>
    <scope>NUCLEOTIDE SEQUENCE [LARGE SCALE GENOMIC DNA]</scope>
    <source>
        <strain evidence="2">AL3</strain>
        <tissue evidence="2">Liver</tissue>
    </source>
</reference>
<organism evidence="2 3">
    <name type="scientific">Gnathostoma spinigerum</name>
    <dbReference type="NCBI Taxonomy" id="75299"/>
    <lineage>
        <taxon>Eukaryota</taxon>
        <taxon>Metazoa</taxon>
        <taxon>Ecdysozoa</taxon>
        <taxon>Nematoda</taxon>
        <taxon>Chromadorea</taxon>
        <taxon>Rhabditida</taxon>
        <taxon>Spirurina</taxon>
        <taxon>Gnathostomatomorpha</taxon>
        <taxon>Gnathostomatoidea</taxon>
        <taxon>Gnathostomatidae</taxon>
        <taxon>Gnathostoma</taxon>
    </lineage>
</organism>
<evidence type="ECO:0000256" key="1">
    <source>
        <dbReference type="SAM" id="SignalP"/>
    </source>
</evidence>
<protein>
    <submittedName>
        <fullName evidence="2">Uncharacterized protein</fullName>
    </submittedName>
</protein>
<keyword evidence="1" id="KW-0732">Signal</keyword>